<keyword evidence="11 12" id="KW-0424">Laminin EGF-like domain</keyword>
<feature type="compositionally biased region" description="Basic and acidic residues" evidence="14">
    <location>
        <begin position="2352"/>
        <end position="2371"/>
    </location>
</feature>
<feature type="domain" description="Laminin EGF-like" evidence="16">
    <location>
        <begin position="1289"/>
        <end position="1332"/>
    </location>
</feature>
<feature type="disulfide bond" evidence="12">
    <location>
        <begin position="362"/>
        <end position="374"/>
    </location>
</feature>
<dbReference type="FunFam" id="2.10.25.10:FF:000188">
    <property type="entry name" value="Laminin subunit gamma 2"/>
    <property type="match status" value="1"/>
</dbReference>
<feature type="disulfide bond" evidence="12">
    <location>
        <begin position="410"/>
        <end position="427"/>
    </location>
</feature>
<comment type="subcellular location">
    <subcellularLocation>
        <location evidence="1">Secreted</location>
        <location evidence="1">Extracellular space</location>
        <location evidence="1">Extracellular matrix</location>
        <location evidence="1">Basement membrane</location>
    </subcellularLocation>
</comment>
<keyword evidence="10" id="KW-0325">Glycoprotein</keyword>
<feature type="disulfide bond" evidence="12">
    <location>
        <begin position="1734"/>
        <end position="1743"/>
    </location>
</feature>
<evidence type="ECO:0000259" key="18">
    <source>
        <dbReference type="PROSITE" id="PS51117"/>
    </source>
</evidence>
<dbReference type="FunFam" id="2.10.25.10:FF:000130">
    <property type="entry name" value="Laminin subunit beta 1"/>
    <property type="match status" value="1"/>
</dbReference>
<feature type="compositionally biased region" description="Basic and acidic residues" evidence="14">
    <location>
        <begin position="3091"/>
        <end position="3101"/>
    </location>
</feature>
<keyword evidence="5" id="KW-0677">Repeat</keyword>
<evidence type="ECO:0000256" key="13">
    <source>
        <dbReference type="SAM" id="Coils"/>
    </source>
</evidence>
<dbReference type="GO" id="GO:0045995">
    <property type="term" value="P:regulation of embryonic development"/>
    <property type="evidence" value="ECO:0007669"/>
    <property type="project" value="InterPro"/>
</dbReference>
<feature type="domain" description="Laminin EGF-like" evidence="16">
    <location>
        <begin position="408"/>
        <end position="458"/>
    </location>
</feature>
<dbReference type="Gene3D" id="2.170.300.10">
    <property type="entry name" value="Tie2 ligand-binding domain superfamily"/>
    <property type="match status" value="1"/>
</dbReference>
<keyword evidence="8 13" id="KW-0175">Coiled coil</keyword>
<accession>A0A8S4N2V4</accession>
<dbReference type="SUPFAM" id="SSF49899">
    <property type="entry name" value="Concanavalin A-like lectins/glucanases"/>
    <property type="match status" value="3"/>
</dbReference>
<feature type="disulfide bond" evidence="12">
    <location>
        <begin position="1929"/>
        <end position="1938"/>
    </location>
</feature>
<feature type="domain" description="Laminin EGF-like" evidence="16">
    <location>
        <begin position="604"/>
        <end position="656"/>
    </location>
</feature>
<dbReference type="InterPro" id="IPR000034">
    <property type="entry name" value="Laminin_IV"/>
</dbReference>
<dbReference type="CDD" id="cd00055">
    <property type="entry name" value="EGF_Lam"/>
    <property type="match status" value="21"/>
</dbReference>
<feature type="disulfide bond" evidence="12">
    <location>
        <begin position="408"/>
        <end position="420"/>
    </location>
</feature>
<feature type="region of interest" description="Disordered" evidence="14">
    <location>
        <begin position="2337"/>
        <end position="2379"/>
    </location>
</feature>
<feature type="disulfide bond" evidence="12">
    <location>
        <begin position="429"/>
        <end position="438"/>
    </location>
</feature>
<dbReference type="FunFam" id="2.10.25.10:FF:000407">
    <property type="entry name" value="Laminin subunit alpha-3"/>
    <property type="match status" value="1"/>
</dbReference>
<dbReference type="FunFam" id="2.10.25.10:FF:000069">
    <property type="entry name" value="Laminin subunit alpha 1"/>
    <property type="match status" value="1"/>
</dbReference>
<dbReference type="GO" id="GO:0005604">
    <property type="term" value="C:basement membrane"/>
    <property type="evidence" value="ECO:0007669"/>
    <property type="project" value="UniProtKB-SubCell"/>
</dbReference>
<dbReference type="InterPro" id="IPR000742">
    <property type="entry name" value="EGF"/>
</dbReference>
<reference evidence="19" key="1">
    <citation type="submission" date="2022-03" db="EMBL/GenBank/DDBJ databases">
        <authorList>
            <person name="Martin C."/>
        </authorList>
    </citation>
    <scope>NUCLEOTIDE SEQUENCE</scope>
</reference>
<feature type="domain" description="Laminin N-terminal" evidence="18">
    <location>
        <begin position="1"/>
        <end position="139"/>
    </location>
</feature>
<feature type="domain" description="Laminin EGF-like" evidence="16">
    <location>
        <begin position="1243"/>
        <end position="1288"/>
    </location>
</feature>
<feature type="disulfide bond" evidence="12">
    <location>
        <begin position="1356"/>
        <end position="1365"/>
    </location>
</feature>
<comment type="caution">
    <text evidence="12">Lacks conserved residue(s) required for the propagation of feature annotation.</text>
</comment>
<dbReference type="Gene3D" id="2.60.120.200">
    <property type="match status" value="3"/>
</dbReference>
<evidence type="ECO:0000259" key="15">
    <source>
        <dbReference type="PROSITE" id="PS50025"/>
    </source>
</evidence>
<feature type="domain" description="Laminin G" evidence="15">
    <location>
        <begin position="2524"/>
        <end position="2713"/>
    </location>
</feature>
<dbReference type="GO" id="GO:0030334">
    <property type="term" value="P:regulation of cell migration"/>
    <property type="evidence" value="ECO:0007669"/>
    <property type="project" value="InterPro"/>
</dbReference>
<keyword evidence="20" id="KW-1185">Reference proteome</keyword>
<feature type="disulfide bond" evidence="12">
    <location>
        <begin position="520"/>
        <end position="529"/>
    </location>
</feature>
<evidence type="ECO:0000256" key="1">
    <source>
        <dbReference type="ARBA" id="ARBA00004302"/>
    </source>
</evidence>
<dbReference type="CDD" id="cd02795">
    <property type="entry name" value="CBM6-CBM35-CBM36_like"/>
    <property type="match status" value="1"/>
</dbReference>
<dbReference type="FunFam" id="2.10.25.10:FF:000090">
    <property type="entry name" value="laminin subunit alpha"/>
    <property type="match status" value="1"/>
</dbReference>
<dbReference type="InterPro" id="IPR009254">
    <property type="entry name" value="Laminin_aI"/>
</dbReference>
<feature type="disulfide bond" evidence="12">
    <location>
        <begin position="501"/>
        <end position="518"/>
    </location>
</feature>
<name>A0A8S4N2V4_OWEFU</name>
<dbReference type="InterPro" id="IPR010307">
    <property type="entry name" value="Laminin_dom_II"/>
</dbReference>
<dbReference type="Pfam" id="PF00053">
    <property type="entry name" value="EGF_laminin"/>
    <property type="match status" value="20"/>
</dbReference>
<feature type="disulfide bond" evidence="12">
    <location>
        <begin position="1883"/>
        <end position="1892"/>
    </location>
</feature>
<dbReference type="PROSITE" id="PS51117">
    <property type="entry name" value="LAMININ_NTER"/>
    <property type="match status" value="1"/>
</dbReference>
<feature type="disulfide bond" evidence="12">
    <location>
        <begin position="1383"/>
        <end position="1400"/>
    </location>
</feature>
<feature type="disulfide bond" evidence="12">
    <location>
        <begin position="499"/>
        <end position="511"/>
    </location>
</feature>
<dbReference type="GO" id="GO:0048699">
    <property type="term" value="P:generation of neurons"/>
    <property type="evidence" value="ECO:0007669"/>
    <property type="project" value="UniProtKB-ARBA"/>
</dbReference>
<feature type="disulfide bond" evidence="12">
    <location>
        <begin position="1381"/>
        <end position="1393"/>
    </location>
</feature>
<dbReference type="PANTHER" id="PTHR10574:SF406">
    <property type="entry name" value="LAMININ SUBUNIT ALPHA 5"/>
    <property type="match status" value="1"/>
</dbReference>
<dbReference type="Gene3D" id="2.60.120.260">
    <property type="entry name" value="Galactose-binding domain-like"/>
    <property type="match status" value="2"/>
</dbReference>
<evidence type="ECO:0000256" key="5">
    <source>
        <dbReference type="ARBA" id="ARBA00022737"/>
    </source>
</evidence>
<feature type="domain" description="Laminin EGF-like" evidence="16">
    <location>
        <begin position="1381"/>
        <end position="1431"/>
    </location>
</feature>
<feature type="region of interest" description="Disordered" evidence="14">
    <location>
        <begin position="3087"/>
        <end position="3106"/>
    </location>
</feature>
<dbReference type="GO" id="GO:0030155">
    <property type="term" value="P:regulation of cell adhesion"/>
    <property type="evidence" value="ECO:0007669"/>
    <property type="project" value="InterPro"/>
</dbReference>
<dbReference type="Gene3D" id="2.10.25.10">
    <property type="entry name" value="Laminin"/>
    <property type="match status" value="19"/>
</dbReference>
<evidence type="ECO:0000259" key="16">
    <source>
        <dbReference type="PROSITE" id="PS50027"/>
    </source>
</evidence>
<dbReference type="Pfam" id="PF06008">
    <property type="entry name" value="Laminin_I"/>
    <property type="match status" value="1"/>
</dbReference>
<keyword evidence="9 12" id="KW-1015">Disulfide bond</keyword>
<evidence type="ECO:0008006" key="21">
    <source>
        <dbReference type="Google" id="ProtNLM"/>
    </source>
</evidence>
<dbReference type="FunFam" id="2.10.25.10:FF:000189">
    <property type="entry name" value="Laminin subunit alpha 2"/>
    <property type="match status" value="1"/>
</dbReference>
<evidence type="ECO:0000256" key="3">
    <source>
        <dbReference type="ARBA" id="ARBA00022530"/>
    </source>
</evidence>
<dbReference type="GO" id="GO:0005102">
    <property type="term" value="F:signaling receptor binding"/>
    <property type="evidence" value="ECO:0007669"/>
    <property type="project" value="InterPro"/>
</dbReference>
<dbReference type="SUPFAM" id="SSF57196">
    <property type="entry name" value="EGF/Laminin"/>
    <property type="match status" value="18"/>
</dbReference>
<dbReference type="Proteomes" id="UP000749559">
    <property type="component" value="Unassembled WGS sequence"/>
</dbReference>
<evidence type="ECO:0000256" key="7">
    <source>
        <dbReference type="ARBA" id="ARBA00022889"/>
    </source>
</evidence>
<feature type="domain" description="Laminin IV type A" evidence="17">
    <location>
        <begin position="1452"/>
        <end position="1626"/>
    </location>
</feature>
<feature type="domain" description="Laminin EGF-like" evidence="16">
    <location>
        <begin position="316"/>
        <end position="361"/>
    </location>
</feature>
<protein>
    <recommendedName>
        <fullName evidence="21">Laminin subunit alpha</fullName>
    </recommendedName>
</protein>
<dbReference type="Pfam" id="PF02210">
    <property type="entry name" value="Laminin_G_2"/>
    <property type="match status" value="2"/>
</dbReference>
<dbReference type="GO" id="GO:0009887">
    <property type="term" value="P:animal organ morphogenesis"/>
    <property type="evidence" value="ECO:0007669"/>
    <property type="project" value="TreeGrafter"/>
</dbReference>
<dbReference type="SMART" id="SM00282">
    <property type="entry name" value="LamG"/>
    <property type="match status" value="3"/>
</dbReference>
<dbReference type="PROSITE" id="PS01248">
    <property type="entry name" value="EGF_LAM_1"/>
    <property type="match status" value="7"/>
</dbReference>
<dbReference type="InterPro" id="IPR002049">
    <property type="entry name" value="LE_dom"/>
</dbReference>
<dbReference type="PRINTS" id="PR00011">
    <property type="entry name" value="EGFLAMININ"/>
</dbReference>
<keyword evidence="3" id="KW-0272">Extracellular matrix</keyword>
<evidence type="ECO:0000313" key="20">
    <source>
        <dbReference type="Proteomes" id="UP000749559"/>
    </source>
</evidence>
<dbReference type="InterPro" id="IPR001791">
    <property type="entry name" value="Laminin_G"/>
</dbReference>
<feature type="domain" description="Laminin EGF-like" evidence="16">
    <location>
        <begin position="1659"/>
        <end position="1705"/>
    </location>
</feature>
<dbReference type="FunFam" id="2.10.25.10:FF:000209">
    <property type="entry name" value="Laminin subunit alpha 5"/>
    <property type="match status" value="1"/>
</dbReference>
<sequence length="3137" mass="346427">MANSPRPGVWVLEKSADFGKTFTPWQYFADTNSDCNTLFGLPSRGRLDRDDSVICTTHYSKVVPLEGGEIVVSLVNGRPNANDFSNSESLQAWTLATHVRLRFLRTKTLLGHLMALARQDPTVTRRYYYSIKDISIGGRCVCNGHADVCDKTDPMNPNKLICRCRNETNTCGDQCDECCPGFVQKKWQKSSRYVTNPCEPCNCHSHTTECVYNEEVAQNRTSLDIYGNYEGGGVCQNCQHNTEGINCERCKFGYYRPEGTPLDSPFVCVRCRCDPTYSTGDCEDGTGRCKCRQEYTGENCDRCAPGYYGYPRCVPCDCNVNGTQPGNCEAIRGTCPCKVGYAGDLCDQCDYGYYGFPNCRSCACDRTGSLGSGCDVTTGQCTCSNSYGGLTCGECANGYYNFPSCDYCGCDMIGSAEEVCDKLFGQCICKENYGGDRCDRCAPGYYNYPTCMECQCTDPGSRGNSCDDRGQCYCNPEYGGQLCQNCAPGYFKYPECNSCDCDPYGSYGISCDQEGGDCTCRYNFEGVNCDKCKEGFYNYPVCEECNCNPAGARTIPGLPIGGCGSFSNGQLCECKDKVQGHICDTCKPGYWNLNVNNPQGCETCNCHTPGTIGGTSDCKSADGQCVCKTFTTDRQCSDCTPGTYDLQEYNLFGCTNCQCDVGGALDNTCRQSDGQCSCRPRIRGRQCDKPISKHFFPTLHENKFEFEDGRTSTGGKVRYNFDSNAFPDYSWRGYAIMSRLQEEVLVDVDITKPSLYRLVFRYVSRNSAPITAEVTVTPDTSVDAEQSSSVTFESTYSPQFVTVAGTGGIATFVLNPGRWSISVKTAENVLLDYLVLLPQAYYEATILQEFVSQPCVVPDNGQPCRHYTYVDLANFEKARAEEGSVTVNQERRRVTTSSDRETADALGVPYLTPLNRDQNSINLNVRVAKSGQYVLVVRYRNTRPKQTQTINFDVATRGARGTGSADMYACPFSALCQQVIKDGDDMVGIYTIDGDYASITISGNRNTDLLLDSVIAIPIAEWDINYLKPRLECVRQGTVCMEGMYSSATGAVKTEFESGENSGRVSQTLPPKIIDTSIKVVKLDRREPNIRVNVQVLNPGKHVFIVQYYQPSGVDYDINVIVEADGQSSQGRFKAEYCPGVSGCRGVITFEDVNHLDISNTDVRIIFNNTEGRTLFVDYILSVPAEHFTPNLLEFGAMDKTGQFFTRCAGKNFEINPADVGPGFCRRAVFTLTTEYNNGASPCGCDVDGSTSFSCNEFGGQCQCKPYIIGRTCSQCRTGYYDFPNCKRCNCPSGLCEPRTGRCVCPERVTGENCDTCLPRTFGYDPLIGCEDCNCDRQGVRGRNMNCDVNTGACDCKDNVGGRRCNFCLAGYYGFPGCAECNCDRRGTMPDICDQQSARCICKENVEGRQCEQCKPATFYLESRNPEGCTKCFCFGATNVCEKSQLRRSQFRHMANWMVTNVYDPRIDERGQTISLEVRDNIIDANKAIYWVAPSRYNGNRVTSYGGKLTYTVLFTIPRRGNSEGLIEDDVILVGNNMTIVHLSETQPSPGYPLTVEVDLLERHFTHADSNNDVSREQFMTILARLESIKIRASYYTVIEQASLSDASLDIASRSGSGMAAHNVEVCECPPRYTGSSCESCIEGYYHGSGPYLGDCVECNCNGHSDRCDSETGVCVDCLHNTDGPNCEVCKEGYYRDQRTQECKICSCPQGVEGNNFATTCEVSGGGTVVKCSCKPGYTGQFCEVCDLGFWGDPNIPGGECKPCGCSGNINLMDPSSCDKATGGCLRCINNSTGPNCEQCADWFWGDALARDCRGCTCDQCGSRSCDKFTGTCNCQNNVIGRDCNQCAPYTFGFDSCNGCERCDCAEGSLSDDCDISSGQCECAPGVTGRQCNQCKRGYWNYGRNGCEKCDCEYEGATTCDQSTGECICLPGVTGPKCDMCLPRWAPVENEGCVECDTCTHLLLDEIEILDYNLTYVIKDLENVAVGVAAYKRLNAINRTVTELRPRVDNLIPPTAVELDPLKKEVEEAKRMSERVGRRAGDTVDEAQGLNEDTQNFVEEITSMGPSVAMSLEMSRKAVEFAKEVLADLLGRIGNTNVAKLVEEAEKILKEIQDRDFTERDDQARIELTEAIDALNRVKDLAKRANDQMNRTMEITDNIDDIEAKLLDLQKNNRKSMDDSMLADDMMLKNNMTMRMIIEDIAKSNTLKDDCRMVLDMAKDLLEQAKEFLRNATIAFDELDQASSELDGAMLKLRDFINTRKMENENLRPCVEKGTIHARNLTSDADLLEKTFAGVRNLSEDALRAANAYKDIVDAINAALKAAEAAVDAAMEALTNSEGLGERARKSRRKSERLLREANEASDKVENDLRNQLDSAKQSVSNLDDQLKRARDLLNMLLDGLDTLPEDGFGEEAQKAADKAMDAQTRATNAKDQIQDILDELPEDKIKVQQIPEDILAANKAIDRAKAQVEKVQDMVPKAVNLMENLNVTKEMVERLGKSVKVDLEDLKNNIRLARFEASRIKVGVRYKSDSTLQVRNPDGLGDKGSRTRVELFFRTTERDGFLMYLGSDAPRSGLNIGVDYFALEIIDGKVVFKYNLGSGAAVITHPKDVEKDKWHHVIAERSGKKGTLLVQTPEDLDEEEAVTVTGESRGTMSILSLDKETTKFFVGGVPDTSNINDIISRKFVGCIEDVTVDYVPIGLWDFVTAANIDEGCSPRKKPDAITVSEYKFDGNGYIVIDAARFRPAKKSNIKLKFKSYAPNGLLFFMGKGTDFMSIELKDGKIFYQYDLGKGRAFLETPKRYNDGQWHEIQAIRKEQSGLLIIDGETDSQIRGDSPGDMTEMSFTNEVFIGGMRKGFSIAGVSSQGLIGCITSVQFDGNEKDLGSNLEAVGVSPGCSDEAKVFSIEEDAPGYVAMPTVNVGKVYEMTFRFKSNKEDGIMMYSANDDQSQAFSVSMVDGRIAIGVVPGNGKLSTVNSGGNTYNDGKWHYVSLKKEDLTVTLNIDDKENIQGPITGTRRRKLSTNSYQYYGGVPDDYTIVEQNIPTVKPFAGCIGDVTVNGRLLDFGETAPDNRVNVYLATCHIEDPETPVIDIDTRPSPDGDIGKNTTEIITPPRYSYTWVEDFIARDQDAFKFRVRAG</sequence>
<feature type="coiled-coil region" evidence="13">
    <location>
        <begin position="2095"/>
        <end position="2179"/>
    </location>
</feature>
<feature type="disulfide bond" evidence="12">
    <location>
        <begin position="627"/>
        <end position="636"/>
    </location>
</feature>
<dbReference type="PROSITE" id="PS51115">
    <property type="entry name" value="LAMININ_IVA"/>
    <property type="match status" value="1"/>
</dbReference>
<feature type="disulfide bond" evidence="12">
    <location>
        <begin position="337"/>
        <end position="346"/>
    </location>
</feature>
<feature type="disulfide bond" evidence="12">
    <location>
        <begin position="1245"/>
        <end position="1262"/>
    </location>
</feature>
<dbReference type="InterPro" id="IPR050440">
    <property type="entry name" value="Laminin/Netrin_ECM"/>
</dbReference>
<feature type="disulfide bond" evidence="12">
    <location>
        <begin position="1305"/>
        <end position="1314"/>
    </location>
</feature>
<dbReference type="PROSITE" id="PS50025">
    <property type="entry name" value="LAM_G_DOMAIN"/>
    <property type="match status" value="3"/>
</dbReference>
<comment type="caution">
    <text evidence="19">The sequence shown here is derived from an EMBL/GenBank/DDBJ whole genome shotgun (WGS) entry which is preliminary data.</text>
</comment>
<dbReference type="Pfam" id="PF00055">
    <property type="entry name" value="Laminin_N"/>
    <property type="match status" value="1"/>
</dbReference>
<feature type="domain" description="Laminin G" evidence="15">
    <location>
        <begin position="2724"/>
        <end position="2895"/>
    </location>
</feature>
<dbReference type="EMBL" id="CAIIXF020000001">
    <property type="protein sequence ID" value="CAH1775061.1"/>
    <property type="molecule type" value="Genomic_DNA"/>
</dbReference>
<evidence type="ECO:0000256" key="6">
    <source>
        <dbReference type="ARBA" id="ARBA00022869"/>
    </source>
</evidence>
<dbReference type="CDD" id="cd00110">
    <property type="entry name" value="LamG"/>
    <property type="match status" value="3"/>
</dbReference>
<keyword evidence="4" id="KW-0732">Signal</keyword>
<feature type="disulfide bond" evidence="12">
    <location>
        <begin position="291"/>
        <end position="300"/>
    </location>
</feature>
<feature type="disulfide bond" evidence="12">
    <location>
        <begin position="383"/>
        <end position="392"/>
    </location>
</feature>
<dbReference type="InterPro" id="IPR013320">
    <property type="entry name" value="ConA-like_dom_sf"/>
</dbReference>
<keyword evidence="6" id="KW-0084">Basement membrane</keyword>
<feature type="disulfide bond" evidence="12">
    <location>
        <begin position="1835"/>
        <end position="1844"/>
    </location>
</feature>
<dbReference type="FunFam" id="2.10.25.10:FF:000034">
    <property type="entry name" value="Laminin subunit alpha 3"/>
    <property type="match status" value="1"/>
</dbReference>
<organism evidence="19 20">
    <name type="scientific">Owenia fusiformis</name>
    <name type="common">Polychaete worm</name>
    <dbReference type="NCBI Taxonomy" id="6347"/>
    <lineage>
        <taxon>Eukaryota</taxon>
        <taxon>Metazoa</taxon>
        <taxon>Spiralia</taxon>
        <taxon>Lophotrochozoa</taxon>
        <taxon>Annelida</taxon>
        <taxon>Polychaeta</taxon>
        <taxon>Sedentaria</taxon>
        <taxon>Canalipalpata</taxon>
        <taxon>Sabellida</taxon>
        <taxon>Oweniida</taxon>
        <taxon>Oweniidae</taxon>
        <taxon>Owenia</taxon>
    </lineage>
</organism>
<feature type="domain" description="Laminin EGF-like" evidence="16">
    <location>
        <begin position="1863"/>
        <end position="1909"/>
    </location>
</feature>
<evidence type="ECO:0000256" key="4">
    <source>
        <dbReference type="ARBA" id="ARBA00022729"/>
    </source>
</evidence>
<dbReference type="Pfam" id="PF00054">
    <property type="entry name" value="Laminin_G_1"/>
    <property type="match status" value="1"/>
</dbReference>
<feature type="domain" description="Laminin EGF-like" evidence="16">
    <location>
        <begin position="1910"/>
        <end position="1955"/>
    </location>
</feature>
<dbReference type="SMART" id="SM00180">
    <property type="entry name" value="EGF_Lam"/>
    <property type="match status" value="22"/>
</dbReference>
<keyword evidence="7" id="KW-0130">Cell adhesion</keyword>
<evidence type="ECO:0000256" key="10">
    <source>
        <dbReference type="ARBA" id="ARBA00023180"/>
    </source>
</evidence>
<dbReference type="SMART" id="SM00181">
    <property type="entry name" value="EGF"/>
    <property type="match status" value="15"/>
</dbReference>
<dbReference type="FunFam" id="2.10.25.10:FF:000388">
    <property type="entry name" value="Laminin subunit alpha"/>
    <property type="match status" value="1"/>
</dbReference>
<dbReference type="FunFam" id="2.10.25.10:FF:000074">
    <property type="entry name" value="Laminin subunit alpha"/>
    <property type="match status" value="1"/>
</dbReference>
<evidence type="ECO:0000256" key="11">
    <source>
        <dbReference type="ARBA" id="ARBA00023292"/>
    </source>
</evidence>
<feature type="domain" description="Laminin EGF-like" evidence="16">
    <location>
        <begin position="499"/>
        <end position="544"/>
    </location>
</feature>
<dbReference type="OrthoDB" id="5984158at2759"/>
<feature type="domain" description="Laminin EGF-like" evidence="16">
    <location>
        <begin position="271"/>
        <end position="315"/>
    </location>
</feature>
<feature type="domain" description="Laminin G" evidence="15">
    <location>
        <begin position="2901"/>
        <end position="3079"/>
    </location>
</feature>
<evidence type="ECO:0000256" key="8">
    <source>
        <dbReference type="ARBA" id="ARBA00023054"/>
    </source>
</evidence>
<evidence type="ECO:0000256" key="14">
    <source>
        <dbReference type="SAM" id="MobiDB-lite"/>
    </source>
</evidence>
<feature type="disulfide bond" evidence="12">
    <location>
        <begin position="1243"/>
        <end position="1255"/>
    </location>
</feature>
<proteinExistence type="predicted"/>
<dbReference type="PANTHER" id="PTHR10574">
    <property type="entry name" value="NETRIN/LAMININ-RELATED"/>
    <property type="match status" value="1"/>
</dbReference>
<evidence type="ECO:0000256" key="12">
    <source>
        <dbReference type="PROSITE-ProRule" id="PRU00460"/>
    </source>
</evidence>
<feature type="domain" description="Laminin EGF-like" evidence="16">
    <location>
        <begin position="1706"/>
        <end position="1763"/>
    </location>
</feature>
<feature type="disulfide bond" evidence="12">
    <location>
        <begin position="316"/>
        <end position="328"/>
    </location>
</feature>
<feature type="disulfide bond" evidence="12">
    <location>
        <begin position="1264"/>
        <end position="1273"/>
    </location>
</feature>
<evidence type="ECO:0000259" key="17">
    <source>
        <dbReference type="PROSITE" id="PS51115"/>
    </source>
</evidence>
<dbReference type="SMART" id="SM00281">
    <property type="entry name" value="LamB"/>
    <property type="match status" value="1"/>
</dbReference>
<dbReference type="PROSITE" id="PS50027">
    <property type="entry name" value="EGF_LAM_2"/>
    <property type="match status" value="15"/>
</dbReference>
<feature type="disulfide bond" evidence="12">
    <location>
        <begin position="318"/>
        <end position="335"/>
    </location>
</feature>
<feature type="disulfide bond" evidence="12">
    <location>
        <begin position="364"/>
        <end position="381"/>
    </location>
</feature>
<dbReference type="FunFam" id="2.10.25.10:FF:000011">
    <property type="entry name" value="Cadherin EGF LAG seven-pass G-type receptor"/>
    <property type="match status" value="2"/>
</dbReference>
<evidence type="ECO:0000313" key="19">
    <source>
        <dbReference type="EMBL" id="CAH1775061.1"/>
    </source>
</evidence>
<evidence type="ECO:0000256" key="2">
    <source>
        <dbReference type="ARBA" id="ARBA00022525"/>
    </source>
</evidence>
<keyword evidence="2" id="KW-0964">Secreted</keyword>
<dbReference type="InterPro" id="IPR008211">
    <property type="entry name" value="Laminin_N"/>
</dbReference>
<feature type="domain" description="Laminin EGF-like" evidence="16">
    <location>
        <begin position="1816"/>
        <end position="1862"/>
    </location>
</feature>
<gene>
    <name evidence="19" type="ORF">OFUS_LOCUS2415</name>
</gene>
<feature type="disulfide bond" evidence="12">
    <location>
        <begin position="1678"/>
        <end position="1687"/>
    </location>
</feature>
<dbReference type="Pfam" id="PF06009">
    <property type="entry name" value="Laminin_II"/>
    <property type="match status" value="1"/>
</dbReference>
<dbReference type="GO" id="GO:0007155">
    <property type="term" value="P:cell adhesion"/>
    <property type="evidence" value="ECO:0007669"/>
    <property type="project" value="UniProtKB-KW"/>
</dbReference>
<dbReference type="SMART" id="SM00136">
    <property type="entry name" value="LamNT"/>
    <property type="match status" value="1"/>
</dbReference>
<evidence type="ECO:0000256" key="9">
    <source>
        <dbReference type="ARBA" id="ARBA00023157"/>
    </source>
</evidence>
<dbReference type="GO" id="GO:0009888">
    <property type="term" value="P:tissue development"/>
    <property type="evidence" value="ECO:0007669"/>
    <property type="project" value="TreeGrafter"/>
</dbReference>
<feature type="non-terminal residue" evidence="19">
    <location>
        <position position="1"/>
    </location>
</feature>
<feature type="disulfide bond" evidence="12">
    <location>
        <begin position="1402"/>
        <end position="1411"/>
    </location>
</feature>
<feature type="domain" description="Laminin EGF-like" evidence="16">
    <location>
        <begin position="362"/>
        <end position="407"/>
    </location>
</feature>
<feature type="domain" description="Laminin EGF-like" evidence="16">
    <location>
        <begin position="1333"/>
        <end position="1380"/>
    </location>
</feature>
<dbReference type="Pfam" id="PF00052">
    <property type="entry name" value="Laminin_B"/>
    <property type="match status" value="1"/>
</dbReference>